<name>A0A0K1PV52_9BACT</name>
<dbReference type="STRING" id="1391654.AKJ09_03900"/>
<dbReference type="PANTHER" id="PTHR10151">
    <property type="entry name" value="ECTONUCLEOTIDE PYROPHOSPHATASE/PHOSPHODIESTERASE"/>
    <property type="match status" value="1"/>
</dbReference>
<proteinExistence type="predicted"/>
<dbReference type="RefSeq" id="WP_169927624.1">
    <property type="nucleotide sequence ID" value="NZ_CP012333.1"/>
</dbReference>
<accession>A0A0K1PV52</accession>
<keyword evidence="4" id="KW-1185">Reference proteome</keyword>
<sequence length="616" mass="64793">MRSSTLALTLAALLAALSGCGSPARPESSVTPPVARASAVPAPAPPAQRQKVVVAIEVDQLSAWVAASRFGELPKTGGFARLLRDGTWVKNLRYPYAVTDTAPGHASLHTGRVPAESGIFGNEVPDASGKRISILRDDSVRVLSPDAVPPAPGASAARLRVETVADRLRAARPDAFVVSVSLKDRGSILPAGKSPTHALWFDTGVDSFVTSTAFGGKFPAWASKLGSHDEVVRARSTPWTLTDPAWVKAHAAVPDNAPGEGDIDGMGTTFPHVAKSPAGYRALPASDEAILQLALAAVGAEYDPARPTLLLLSMSASDIVGHTFGPDSWEAWDHLLALDTKLGAFFTELEKRVGPFSVLLSADHGNVSMPEAREARAKLPACGPKPNPDAYTRPCQGGARLGPNALRDELKAVAKTALGAGDWIAGMADPYVFLTPGARALPADRRATLDRAVHTTLDKHKDSVAEVIDVRVLAEKCPKVLAGARGIPDRALPGEDMFTLVCRAWPAFPDSGAGDYYVVPKPGSFFDAEIVVGKGSSHGTPYLYDRTVPMIVVGSGIEAGAVIEDPVDFSAFSALEAAFVGLDTRARARSSAVCAPSRAEWHVSRFRLCVRGRAAS</sequence>
<gene>
    <name evidence="3" type="ORF">AKJ09_03900</name>
</gene>
<protein>
    <submittedName>
        <fullName evidence="3">Alkaline phosphatase</fullName>
    </submittedName>
</protein>
<dbReference type="PROSITE" id="PS51257">
    <property type="entry name" value="PROKAR_LIPOPROTEIN"/>
    <property type="match status" value="1"/>
</dbReference>
<dbReference type="Proteomes" id="UP000064967">
    <property type="component" value="Chromosome"/>
</dbReference>
<dbReference type="Gene3D" id="3.30.1360.150">
    <property type="match status" value="1"/>
</dbReference>
<reference evidence="3 4" key="1">
    <citation type="submission" date="2015-08" db="EMBL/GenBank/DDBJ databases">
        <authorList>
            <person name="Babu N.S."/>
            <person name="Beckwith C.J."/>
            <person name="Beseler K.G."/>
            <person name="Brison A."/>
            <person name="Carone J.V."/>
            <person name="Caskin T.P."/>
            <person name="Diamond M."/>
            <person name="Durham M.E."/>
            <person name="Foxe J.M."/>
            <person name="Go M."/>
            <person name="Henderson B.A."/>
            <person name="Jones I.B."/>
            <person name="McGettigan J.A."/>
            <person name="Micheletti S.J."/>
            <person name="Nasrallah M.E."/>
            <person name="Ortiz D."/>
            <person name="Piller C.R."/>
            <person name="Privatt S.R."/>
            <person name="Schneider S.L."/>
            <person name="Sharp S."/>
            <person name="Smith T.C."/>
            <person name="Stanton J.D."/>
            <person name="Ullery H.E."/>
            <person name="Wilson R.J."/>
            <person name="Serrano M.G."/>
            <person name="Buck G."/>
            <person name="Lee V."/>
            <person name="Wang Y."/>
            <person name="Carvalho R."/>
            <person name="Voegtly L."/>
            <person name="Shi R."/>
            <person name="Duckworth R."/>
            <person name="Johnson A."/>
            <person name="Loviza R."/>
            <person name="Walstead R."/>
            <person name="Shah Z."/>
            <person name="Kiflezghi M."/>
            <person name="Wade K."/>
            <person name="Ball S.L."/>
            <person name="Bradley K.W."/>
            <person name="Asai D.J."/>
            <person name="Bowman C.A."/>
            <person name="Russell D.A."/>
            <person name="Pope W.H."/>
            <person name="Jacobs-Sera D."/>
            <person name="Hendrix R.W."/>
            <person name="Hatfull G.F."/>
        </authorList>
    </citation>
    <scope>NUCLEOTIDE SEQUENCE [LARGE SCALE GENOMIC DNA]</scope>
    <source>
        <strain evidence="3 4">DSM 27648</strain>
    </source>
</reference>
<dbReference type="EMBL" id="CP012333">
    <property type="protein sequence ID" value="AKU97236.1"/>
    <property type="molecule type" value="Genomic_DNA"/>
</dbReference>
<evidence type="ECO:0000313" key="4">
    <source>
        <dbReference type="Proteomes" id="UP000064967"/>
    </source>
</evidence>
<dbReference type="SUPFAM" id="SSF53649">
    <property type="entry name" value="Alkaline phosphatase-like"/>
    <property type="match status" value="1"/>
</dbReference>
<keyword evidence="2" id="KW-0732">Signal</keyword>
<dbReference type="GO" id="GO:0016787">
    <property type="term" value="F:hydrolase activity"/>
    <property type="evidence" value="ECO:0007669"/>
    <property type="project" value="UniProtKB-ARBA"/>
</dbReference>
<evidence type="ECO:0000256" key="1">
    <source>
        <dbReference type="SAM" id="MobiDB-lite"/>
    </source>
</evidence>
<dbReference type="KEGG" id="llu:AKJ09_03900"/>
<organism evidence="3 4">
    <name type="scientific">Labilithrix luteola</name>
    <dbReference type="NCBI Taxonomy" id="1391654"/>
    <lineage>
        <taxon>Bacteria</taxon>
        <taxon>Pseudomonadati</taxon>
        <taxon>Myxococcota</taxon>
        <taxon>Polyangia</taxon>
        <taxon>Polyangiales</taxon>
        <taxon>Labilitrichaceae</taxon>
        <taxon>Labilithrix</taxon>
    </lineage>
</organism>
<dbReference type="Pfam" id="PF01663">
    <property type="entry name" value="Phosphodiest"/>
    <property type="match status" value="1"/>
</dbReference>
<feature type="chain" id="PRO_5005466425" evidence="2">
    <location>
        <begin position="25"/>
        <end position="616"/>
    </location>
</feature>
<dbReference type="AlphaFoldDB" id="A0A0K1PV52"/>
<dbReference type="InterPro" id="IPR002591">
    <property type="entry name" value="Phosphodiest/P_Trfase"/>
</dbReference>
<evidence type="ECO:0000256" key="2">
    <source>
        <dbReference type="SAM" id="SignalP"/>
    </source>
</evidence>
<feature type="signal peptide" evidence="2">
    <location>
        <begin position="1"/>
        <end position="24"/>
    </location>
</feature>
<dbReference type="InterPro" id="IPR017850">
    <property type="entry name" value="Alkaline_phosphatase_core_sf"/>
</dbReference>
<dbReference type="PANTHER" id="PTHR10151:SF120">
    <property type="entry name" value="BIS(5'-ADENOSYL)-TRIPHOSPHATASE"/>
    <property type="match status" value="1"/>
</dbReference>
<feature type="compositionally biased region" description="Low complexity" evidence="1">
    <location>
        <begin position="29"/>
        <end position="43"/>
    </location>
</feature>
<feature type="region of interest" description="Disordered" evidence="1">
    <location>
        <begin position="20"/>
        <end position="43"/>
    </location>
</feature>
<evidence type="ECO:0000313" key="3">
    <source>
        <dbReference type="EMBL" id="AKU97236.1"/>
    </source>
</evidence>
<dbReference type="Gene3D" id="3.40.720.10">
    <property type="entry name" value="Alkaline Phosphatase, subunit A"/>
    <property type="match status" value="1"/>
</dbReference>